<protein>
    <recommendedName>
        <fullName evidence="11">Cytochrome P450</fullName>
    </recommendedName>
</protein>
<dbReference type="InterPro" id="IPR050121">
    <property type="entry name" value="Cytochrome_P450_monoxygenase"/>
</dbReference>
<dbReference type="CDD" id="cd11060">
    <property type="entry name" value="CYP57A1-like"/>
    <property type="match status" value="1"/>
</dbReference>
<keyword evidence="8" id="KW-0472">Membrane</keyword>
<keyword evidence="6" id="KW-0539">Nucleus</keyword>
<dbReference type="Gene3D" id="1.10.630.10">
    <property type="entry name" value="Cytochrome P450"/>
    <property type="match status" value="1"/>
</dbReference>
<comment type="similarity">
    <text evidence="2">Belongs to the cytochrome P450 family.</text>
</comment>
<keyword evidence="5 7" id="KW-0408">Iron</keyword>
<keyword evidence="10" id="KW-1185">Reference proteome</keyword>
<evidence type="ECO:0000256" key="5">
    <source>
        <dbReference type="ARBA" id="ARBA00023004"/>
    </source>
</evidence>
<comment type="caution">
    <text evidence="9">The sequence shown here is derived from an EMBL/GenBank/DDBJ whole genome shotgun (WGS) entry which is preliminary data.</text>
</comment>
<dbReference type="PRINTS" id="PR00385">
    <property type="entry name" value="P450"/>
</dbReference>
<dbReference type="InterPro" id="IPR017972">
    <property type="entry name" value="Cyt_P450_CS"/>
</dbReference>
<sequence length="970" mass="108589">MAIISEVVAFVSAHLLILIAAILAIHLVRNFTTRGVSKIPGPFLAKISDIWRFVDVARGRAHETHIKLHAQYGQYVRLGPNLVSVQNLDALKIIYGVNKGYRKTEFYAVQQQLANGKPTQTLFTTLDEDFHAKIKRPISSLYSMSTLTEFEPFVDSTIEKLLEKLDEFADAGRELDLATWLQYYAFDVIGELTFGKPLGFLDQGQDVGDVMLSLEKMVDYAGMIGQIPWLDHLFIKNPIKRKFGGGSTGAVAQFARQCLEERLHRPEGKIENPSHRDFLTRFLETKKTYPQVVDDRQVFSWTLSNVNAGSDTTAISLRAVLYYLLKNPWTLTKVMKEIVGARGNGKLSIPVTWKESQELPYLDAAIKEALRLHPAVGLLLERIVPKTGIQLPDGPFLPEGTVVGINPWVMHRHPAFGDHLESYMPERWLQGEHEPLRSYEIRKAEMQGATFTFGAGPRTCIGKNISLLEIYKAIPTLLYTYDISLSYPDKEWDTVNAWDLSSADSGIVCEHAAYVPTRMVDQIVPESVTQHISSVTAADDHSSLNDLLLSEPSSLERRLHPTTSGVSSESIPDGVTSTYTMDVSPTTQHIPFILDSILRSDSDDFQLLFQHFVLQSMPSMAPDDIDLDLFLKYTMPLVLADDLVMRAALALSSAKYMMRDPTSKAQHLSRLCHSQLMEAIRKRIITCKAGLDERPVFLCAATILMAVLELTLGSTQSHHIDFATHLILNVLPSSVRQIDRTLYRFLLRACIYIRAETWGCEGPTSLPSDVEKQVAKMVQLAAKLEDLDNEGGIRSQIGLLQTAFVTGLLVVPQLARLSASRGCIEDDVERAIQLAALESQIMSWQPPPGSETSDNVRRVWGLWRTGLLVHLYTSPVAQDVCQTWWREKSNACMNDFIQRLKDTSANPRGLSVLSWPLIMAGSFAQIASHQRLIRDTLSSISERTVSRLPVKLAERLEIRQPNSRSSLVVS</sequence>
<feature type="binding site" description="axial binding residue" evidence="7">
    <location>
        <position position="460"/>
    </location>
    <ligand>
        <name>heme</name>
        <dbReference type="ChEBI" id="CHEBI:30413"/>
    </ligand>
    <ligandPart>
        <name>Fe</name>
        <dbReference type="ChEBI" id="CHEBI:18248"/>
    </ligandPart>
</feature>
<dbReference type="Pfam" id="PF11951">
    <property type="entry name" value="Fungal_trans_2"/>
    <property type="match status" value="1"/>
</dbReference>
<dbReference type="InterPro" id="IPR001128">
    <property type="entry name" value="Cyt_P450"/>
</dbReference>
<dbReference type="GO" id="GO:0004497">
    <property type="term" value="F:monooxygenase activity"/>
    <property type="evidence" value="ECO:0007669"/>
    <property type="project" value="InterPro"/>
</dbReference>
<evidence type="ECO:0008006" key="11">
    <source>
        <dbReference type="Google" id="ProtNLM"/>
    </source>
</evidence>
<dbReference type="GO" id="GO:0020037">
    <property type="term" value="F:heme binding"/>
    <property type="evidence" value="ECO:0007669"/>
    <property type="project" value="InterPro"/>
</dbReference>
<dbReference type="InterPro" id="IPR021858">
    <property type="entry name" value="Fun_TF"/>
</dbReference>
<evidence type="ECO:0000256" key="7">
    <source>
        <dbReference type="PIRSR" id="PIRSR602401-1"/>
    </source>
</evidence>
<dbReference type="InterPro" id="IPR036396">
    <property type="entry name" value="Cyt_P450_sf"/>
</dbReference>
<dbReference type="Pfam" id="PF00067">
    <property type="entry name" value="p450"/>
    <property type="match status" value="1"/>
</dbReference>
<keyword evidence="8" id="KW-0812">Transmembrane</keyword>
<proteinExistence type="inferred from homology"/>
<dbReference type="Proteomes" id="UP000070328">
    <property type="component" value="Unassembled WGS sequence"/>
</dbReference>
<dbReference type="OrthoDB" id="3934656at2759"/>
<dbReference type="EMBL" id="JFBX01000106">
    <property type="protein sequence ID" value="KXH49747.1"/>
    <property type="molecule type" value="Genomic_DNA"/>
</dbReference>
<evidence type="ECO:0000313" key="10">
    <source>
        <dbReference type="Proteomes" id="UP000070328"/>
    </source>
</evidence>
<dbReference type="PROSITE" id="PS00086">
    <property type="entry name" value="CYTOCHROME_P450"/>
    <property type="match status" value="1"/>
</dbReference>
<evidence type="ECO:0000256" key="8">
    <source>
        <dbReference type="SAM" id="Phobius"/>
    </source>
</evidence>
<name>A0A135TNT5_9PEZI</name>
<dbReference type="FunFam" id="1.10.630.10:FF:000050">
    <property type="entry name" value="Cytochrome P450 monooxygenase"/>
    <property type="match status" value="1"/>
</dbReference>
<keyword evidence="8" id="KW-1133">Transmembrane helix</keyword>
<dbReference type="SUPFAM" id="SSF48264">
    <property type="entry name" value="Cytochrome P450"/>
    <property type="match status" value="1"/>
</dbReference>
<comment type="cofactor">
    <cofactor evidence="1 7">
        <name>heme</name>
        <dbReference type="ChEBI" id="CHEBI:30413"/>
    </cofactor>
</comment>
<reference evidence="9 10" key="1">
    <citation type="submission" date="2014-02" db="EMBL/GenBank/DDBJ databases">
        <title>The genome sequence of Colletotrichum simmondsii CBS122122.</title>
        <authorList>
            <person name="Baroncelli R."/>
            <person name="Thon M.R."/>
        </authorList>
    </citation>
    <scope>NUCLEOTIDE SEQUENCE [LARGE SCALE GENOMIC DNA]</scope>
    <source>
        <strain evidence="9 10">CBS122122</strain>
    </source>
</reference>
<dbReference type="GO" id="GO:0016705">
    <property type="term" value="F:oxidoreductase activity, acting on paired donors, with incorporation or reduction of molecular oxygen"/>
    <property type="evidence" value="ECO:0007669"/>
    <property type="project" value="InterPro"/>
</dbReference>
<dbReference type="AlphaFoldDB" id="A0A135TNT5"/>
<accession>A0A135TNT5</accession>
<dbReference type="GO" id="GO:0005506">
    <property type="term" value="F:iron ion binding"/>
    <property type="evidence" value="ECO:0007669"/>
    <property type="project" value="InterPro"/>
</dbReference>
<dbReference type="PANTHER" id="PTHR24305">
    <property type="entry name" value="CYTOCHROME P450"/>
    <property type="match status" value="1"/>
</dbReference>
<evidence type="ECO:0000256" key="1">
    <source>
        <dbReference type="ARBA" id="ARBA00001971"/>
    </source>
</evidence>
<organism evidence="9 10">
    <name type="scientific">Colletotrichum simmondsii</name>
    <dbReference type="NCBI Taxonomy" id="703756"/>
    <lineage>
        <taxon>Eukaryota</taxon>
        <taxon>Fungi</taxon>
        <taxon>Dikarya</taxon>
        <taxon>Ascomycota</taxon>
        <taxon>Pezizomycotina</taxon>
        <taxon>Sordariomycetes</taxon>
        <taxon>Hypocreomycetidae</taxon>
        <taxon>Glomerellales</taxon>
        <taxon>Glomerellaceae</taxon>
        <taxon>Colletotrichum</taxon>
        <taxon>Colletotrichum acutatum species complex</taxon>
    </lineage>
</organism>
<feature type="transmembrane region" description="Helical" evidence="8">
    <location>
        <begin position="7"/>
        <end position="28"/>
    </location>
</feature>
<dbReference type="PANTHER" id="PTHR24305:SF232">
    <property type="entry name" value="P450, PUTATIVE (EUROFUNG)-RELATED"/>
    <property type="match status" value="1"/>
</dbReference>
<keyword evidence="3 7" id="KW-0349">Heme</keyword>
<dbReference type="InterPro" id="IPR002401">
    <property type="entry name" value="Cyt_P450_E_grp-I"/>
</dbReference>
<evidence type="ECO:0000256" key="6">
    <source>
        <dbReference type="ARBA" id="ARBA00023242"/>
    </source>
</evidence>
<evidence type="ECO:0000256" key="3">
    <source>
        <dbReference type="ARBA" id="ARBA00022617"/>
    </source>
</evidence>
<keyword evidence="4 7" id="KW-0479">Metal-binding</keyword>
<evidence type="ECO:0000313" key="9">
    <source>
        <dbReference type="EMBL" id="KXH49747.1"/>
    </source>
</evidence>
<evidence type="ECO:0000256" key="4">
    <source>
        <dbReference type="ARBA" id="ARBA00022723"/>
    </source>
</evidence>
<gene>
    <name evidence="9" type="ORF">CSIM01_03885</name>
</gene>
<evidence type="ECO:0000256" key="2">
    <source>
        <dbReference type="ARBA" id="ARBA00010617"/>
    </source>
</evidence>
<dbReference type="PRINTS" id="PR00463">
    <property type="entry name" value="EP450I"/>
</dbReference>